<feature type="binding site" evidence="9">
    <location>
        <position position="92"/>
    </location>
    <ligand>
        <name>a divalent metal cation</name>
        <dbReference type="ChEBI" id="CHEBI:60240"/>
    </ligand>
</feature>
<dbReference type="Proteomes" id="UP000292781">
    <property type="component" value="Unassembled WGS sequence"/>
</dbReference>
<name>A0A4Q9VQD3_9HYPH</name>
<evidence type="ECO:0000256" key="4">
    <source>
        <dbReference type="ARBA" id="ARBA00011062"/>
    </source>
</evidence>
<evidence type="ECO:0000256" key="8">
    <source>
        <dbReference type="ARBA" id="ARBA00022801"/>
    </source>
</evidence>
<evidence type="ECO:0000256" key="2">
    <source>
        <dbReference type="ARBA" id="ARBA00001946"/>
    </source>
</evidence>
<comment type="cofactor">
    <cofactor evidence="2">
        <name>Mg(2+)</name>
        <dbReference type="ChEBI" id="CHEBI:18420"/>
    </cofactor>
</comment>
<feature type="binding site" evidence="9">
    <location>
        <position position="40"/>
    </location>
    <ligand>
        <name>a divalent metal cation</name>
        <dbReference type="ChEBI" id="CHEBI:60240"/>
    </ligand>
</feature>
<dbReference type="SUPFAM" id="SSF64167">
    <property type="entry name" value="SurE-like"/>
    <property type="match status" value="1"/>
</dbReference>
<dbReference type="GO" id="GO:0000166">
    <property type="term" value="F:nucleotide binding"/>
    <property type="evidence" value="ECO:0007669"/>
    <property type="project" value="UniProtKB-KW"/>
</dbReference>
<dbReference type="GO" id="GO:0008253">
    <property type="term" value="F:5'-nucleotidase activity"/>
    <property type="evidence" value="ECO:0007669"/>
    <property type="project" value="UniProtKB-UniRule"/>
</dbReference>
<keyword evidence="8 9" id="KW-0378">Hydrolase</keyword>
<feature type="binding site" evidence="9">
    <location>
        <position position="8"/>
    </location>
    <ligand>
        <name>a divalent metal cation</name>
        <dbReference type="ChEBI" id="CHEBI:60240"/>
    </ligand>
</feature>
<feature type="binding site" evidence="9">
    <location>
        <position position="9"/>
    </location>
    <ligand>
        <name>a divalent metal cation</name>
        <dbReference type="ChEBI" id="CHEBI:60240"/>
    </ligand>
</feature>
<dbReference type="Pfam" id="PF01975">
    <property type="entry name" value="SurE"/>
    <property type="match status" value="1"/>
</dbReference>
<comment type="function">
    <text evidence="9">Nucleotidase that shows phosphatase activity on nucleoside 5'-monophosphates.</text>
</comment>
<dbReference type="InterPro" id="IPR036523">
    <property type="entry name" value="SurE-like_sf"/>
</dbReference>
<evidence type="ECO:0000256" key="1">
    <source>
        <dbReference type="ARBA" id="ARBA00000815"/>
    </source>
</evidence>
<comment type="caution">
    <text evidence="11">The sequence shown here is derived from an EMBL/GenBank/DDBJ whole genome shotgun (WGS) entry which is preliminary data.</text>
</comment>
<keyword evidence="12" id="KW-1185">Reference proteome</keyword>
<dbReference type="InterPro" id="IPR002828">
    <property type="entry name" value="SurE-like_Pase/nucleotidase"/>
</dbReference>
<reference evidence="11 12" key="1">
    <citation type="submission" date="2019-02" db="EMBL/GenBank/DDBJ databases">
        <title>Siculibacillus lacustris gen. nov., sp. nov., a new rosette-forming bacterium isolated from a freshwater crater lake (Lake St. Ana, Romania).</title>
        <authorList>
            <person name="Felfoldi T."/>
            <person name="Marton Z."/>
            <person name="Szabo A."/>
            <person name="Mentes A."/>
            <person name="Boka K."/>
            <person name="Marialigeti K."/>
            <person name="Mathe I."/>
            <person name="Koncz M."/>
            <person name="Schumann P."/>
            <person name="Toth E."/>
        </authorList>
    </citation>
    <scope>NUCLEOTIDE SEQUENCE [LARGE SCALE GENOMIC DNA]</scope>
    <source>
        <strain evidence="11 12">SA-279</strain>
    </source>
</reference>
<proteinExistence type="inferred from homology"/>
<organism evidence="11 12">
    <name type="scientific">Siculibacillus lacustris</name>
    <dbReference type="NCBI Taxonomy" id="1549641"/>
    <lineage>
        <taxon>Bacteria</taxon>
        <taxon>Pseudomonadati</taxon>
        <taxon>Pseudomonadota</taxon>
        <taxon>Alphaproteobacteria</taxon>
        <taxon>Hyphomicrobiales</taxon>
        <taxon>Ancalomicrobiaceae</taxon>
        <taxon>Siculibacillus</taxon>
    </lineage>
</organism>
<dbReference type="EMBL" id="SJFN01000013">
    <property type="protein sequence ID" value="TBW38026.1"/>
    <property type="molecule type" value="Genomic_DNA"/>
</dbReference>
<protein>
    <recommendedName>
        <fullName evidence="9">5'-nucleotidase SurE</fullName>
        <ecNumber evidence="9">3.1.3.5</ecNumber>
    </recommendedName>
    <alternativeName>
        <fullName evidence="9">Nucleoside 5'-monophosphate phosphohydrolase</fullName>
    </alternativeName>
</protein>
<dbReference type="OrthoDB" id="9780815at2"/>
<feature type="domain" description="Survival protein SurE-like phosphatase/nucleotidase" evidence="10">
    <location>
        <begin position="3"/>
        <end position="186"/>
    </location>
</feature>
<evidence type="ECO:0000313" key="11">
    <source>
        <dbReference type="EMBL" id="TBW38026.1"/>
    </source>
</evidence>
<keyword evidence="5 9" id="KW-0963">Cytoplasm</keyword>
<comment type="cofactor">
    <cofactor evidence="9">
        <name>a divalent metal cation</name>
        <dbReference type="ChEBI" id="CHEBI:60240"/>
    </cofactor>
    <text evidence="9">Binds 1 divalent metal cation per subunit.</text>
</comment>
<evidence type="ECO:0000256" key="3">
    <source>
        <dbReference type="ARBA" id="ARBA00004496"/>
    </source>
</evidence>
<dbReference type="PANTHER" id="PTHR30457:SF12">
    <property type="entry name" value="5'_3'-NUCLEOTIDASE SURE"/>
    <property type="match status" value="1"/>
</dbReference>
<dbReference type="GO" id="GO:0004309">
    <property type="term" value="F:exopolyphosphatase activity"/>
    <property type="evidence" value="ECO:0007669"/>
    <property type="project" value="TreeGrafter"/>
</dbReference>
<dbReference type="InterPro" id="IPR030048">
    <property type="entry name" value="SurE"/>
</dbReference>
<evidence type="ECO:0000313" key="12">
    <source>
        <dbReference type="Proteomes" id="UP000292781"/>
    </source>
</evidence>
<evidence type="ECO:0000259" key="10">
    <source>
        <dbReference type="Pfam" id="PF01975"/>
    </source>
</evidence>
<dbReference type="RefSeq" id="WP_131309347.1">
    <property type="nucleotide sequence ID" value="NZ_SJFN01000013.1"/>
</dbReference>
<dbReference type="GO" id="GO:0005737">
    <property type="term" value="C:cytoplasm"/>
    <property type="evidence" value="ECO:0007669"/>
    <property type="project" value="UniProtKB-SubCell"/>
</dbReference>
<dbReference type="FunFam" id="3.40.1210.10:FF:000001">
    <property type="entry name" value="5'/3'-nucleotidase SurE"/>
    <property type="match status" value="1"/>
</dbReference>
<comment type="similarity">
    <text evidence="4 9">Belongs to the SurE nucleotidase family.</text>
</comment>
<evidence type="ECO:0000256" key="7">
    <source>
        <dbReference type="ARBA" id="ARBA00022741"/>
    </source>
</evidence>
<dbReference type="GO" id="GO:0046872">
    <property type="term" value="F:metal ion binding"/>
    <property type="evidence" value="ECO:0007669"/>
    <property type="project" value="UniProtKB-UniRule"/>
</dbReference>
<dbReference type="EC" id="3.1.3.5" evidence="9"/>
<dbReference type="NCBIfam" id="NF001490">
    <property type="entry name" value="PRK00346.1-4"/>
    <property type="match status" value="1"/>
</dbReference>
<evidence type="ECO:0000256" key="5">
    <source>
        <dbReference type="ARBA" id="ARBA00022490"/>
    </source>
</evidence>
<keyword evidence="7 9" id="KW-0547">Nucleotide-binding</keyword>
<sequence>MRILITNDDGIHATGLRVLERIALALSDDVWVVAPETDQSGKAHSVSLSDPLRLRKISERHFAVRGTPTDCVIMAVRQLLDEPPQLILSGVNRGANVADDVTYSGTIAAAMEGSLLGIPSFALSQAFAWADGASPPWTTAETHGPDVLRKVLEVGIAPGCLVNVNFPPCTAAEVIGVMVTRQGARNDAAVGVDARVDGRGNPYYWISYRPQSSEPVAGTDLDALARGAVSVTPLRLDLTDHAAHDALAAAFT</sequence>
<dbReference type="Gene3D" id="3.40.1210.10">
    <property type="entry name" value="Survival protein SurE-like phosphatase/nucleotidase"/>
    <property type="match status" value="1"/>
</dbReference>
<evidence type="ECO:0000256" key="9">
    <source>
        <dbReference type="HAMAP-Rule" id="MF_00060"/>
    </source>
</evidence>
<dbReference type="NCBIfam" id="TIGR00087">
    <property type="entry name" value="surE"/>
    <property type="match status" value="1"/>
</dbReference>
<dbReference type="AlphaFoldDB" id="A0A4Q9VQD3"/>
<accession>A0A4Q9VQD3</accession>
<gene>
    <name evidence="9 11" type="primary">surE</name>
    <name evidence="11" type="ORF">EYW49_10505</name>
</gene>
<evidence type="ECO:0000256" key="6">
    <source>
        <dbReference type="ARBA" id="ARBA00022723"/>
    </source>
</evidence>
<comment type="catalytic activity">
    <reaction evidence="1 9">
        <text>a ribonucleoside 5'-phosphate + H2O = a ribonucleoside + phosphate</text>
        <dbReference type="Rhea" id="RHEA:12484"/>
        <dbReference type="ChEBI" id="CHEBI:15377"/>
        <dbReference type="ChEBI" id="CHEBI:18254"/>
        <dbReference type="ChEBI" id="CHEBI:43474"/>
        <dbReference type="ChEBI" id="CHEBI:58043"/>
        <dbReference type="EC" id="3.1.3.5"/>
    </reaction>
</comment>
<keyword evidence="6 9" id="KW-0479">Metal-binding</keyword>
<dbReference type="PANTHER" id="PTHR30457">
    <property type="entry name" value="5'-NUCLEOTIDASE SURE"/>
    <property type="match status" value="1"/>
</dbReference>
<dbReference type="HAMAP" id="MF_00060">
    <property type="entry name" value="SurE"/>
    <property type="match status" value="1"/>
</dbReference>
<dbReference type="GO" id="GO:0008254">
    <property type="term" value="F:3'-nucleotidase activity"/>
    <property type="evidence" value="ECO:0007669"/>
    <property type="project" value="TreeGrafter"/>
</dbReference>
<comment type="subcellular location">
    <subcellularLocation>
        <location evidence="3 9">Cytoplasm</location>
    </subcellularLocation>
</comment>